<sequence length="161" mass="18394">MYSLSSEVVDEQGKLNSQQEEGKHFFYCFRKEDTPKWKGLMEGRGSSISHWYPMWQWFQAGNYFGTKWLSSMGPGCHIWRSLAENNPRRPKQPIDTPHARIGTKGADRHAGMSRAACREGDKVGWGRDICARGVAMCLVSGDVDWCRRDRDAVVVPAEQRK</sequence>
<proteinExistence type="predicted"/>
<feature type="region of interest" description="Disordered" evidence="1">
    <location>
        <begin position="86"/>
        <end position="107"/>
    </location>
</feature>
<accession>A0A4Y7PYH3</accession>
<dbReference type="VEuPathDB" id="FungiDB:BD410DRAFT_805687"/>
<evidence type="ECO:0000313" key="2">
    <source>
        <dbReference type="EMBL" id="TDL19649.1"/>
    </source>
</evidence>
<organism evidence="2 3">
    <name type="scientific">Rickenella mellea</name>
    <dbReference type="NCBI Taxonomy" id="50990"/>
    <lineage>
        <taxon>Eukaryota</taxon>
        <taxon>Fungi</taxon>
        <taxon>Dikarya</taxon>
        <taxon>Basidiomycota</taxon>
        <taxon>Agaricomycotina</taxon>
        <taxon>Agaricomycetes</taxon>
        <taxon>Hymenochaetales</taxon>
        <taxon>Rickenellaceae</taxon>
        <taxon>Rickenella</taxon>
    </lineage>
</organism>
<name>A0A4Y7PYH3_9AGAM</name>
<reference evidence="2 3" key="1">
    <citation type="submission" date="2018-06" db="EMBL/GenBank/DDBJ databases">
        <title>A transcriptomic atlas of mushroom development highlights an independent origin of complex multicellularity.</title>
        <authorList>
            <consortium name="DOE Joint Genome Institute"/>
            <person name="Krizsan K."/>
            <person name="Almasi E."/>
            <person name="Merenyi Z."/>
            <person name="Sahu N."/>
            <person name="Viragh M."/>
            <person name="Koszo T."/>
            <person name="Mondo S."/>
            <person name="Kiss B."/>
            <person name="Balint B."/>
            <person name="Kues U."/>
            <person name="Barry K."/>
            <person name="Hegedus J.C."/>
            <person name="Henrissat B."/>
            <person name="Johnson J."/>
            <person name="Lipzen A."/>
            <person name="Ohm R."/>
            <person name="Nagy I."/>
            <person name="Pangilinan J."/>
            <person name="Yan J."/>
            <person name="Xiong Y."/>
            <person name="Grigoriev I.V."/>
            <person name="Hibbett D.S."/>
            <person name="Nagy L.G."/>
        </authorList>
    </citation>
    <scope>NUCLEOTIDE SEQUENCE [LARGE SCALE GENOMIC DNA]</scope>
    <source>
        <strain evidence="2 3">SZMC22713</strain>
    </source>
</reference>
<evidence type="ECO:0000256" key="1">
    <source>
        <dbReference type="SAM" id="MobiDB-lite"/>
    </source>
</evidence>
<dbReference type="EMBL" id="ML170195">
    <property type="protein sequence ID" value="TDL19649.1"/>
    <property type="molecule type" value="Genomic_DNA"/>
</dbReference>
<dbReference type="Proteomes" id="UP000294933">
    <property type="component" value="Unassembled WGS sequence"/>
</dbReference>
<dbReference type="AlphaFoldDB" id="A0A4Y7PYH3"/>
<keyword evidence="3" id="KW-1185">Reference proteome</keyword>
<gene>
    <name evidence="2" type="ORF">BD410DRAFT_805687</name>
</gene>
<evidence type="ECO:0000313" key="3">
    <source>
        <dbReference type="Proteomes" id="UP000294933"/>
    </source>
</evidence>
<protein>
    <submittedName>
        <fullName evidence="2">Uncharacterized protein</fullName>
    </submittedName>
</protein>